<name>A0A4P9Y2K2_9FUNG</name>
<dbReference type="GO" id="GO:0004864">
    <property type="term" value="F:protein phosphatase inhibitor activity"/>
    <property type="evidence" value="ECO:0007669"/>
    <property type="project" value="InterPro"/>
</dbReference>
<dbReference type="AlphaFoldDB" id="A0A4P9Y2K2"/>
<accession>A0A4P9Y2K2</accession>
<dbReference type="Gene3D" id="6.10.250.1050">
    <property type="match status" value="1"/>
</dbReference>
<dbReference type="PANTHER" id="PTHR12398">
    <property type="entry name" value="PROTEIN PHOSPHATASE INHIBITOR"/>
    <property type="match status" value="1"/>
</dbReference>
<dbReference type="Proteomes" id="UP000267251">
    <property type="component" value="Unassembled WGS sequence"/>
</dbReference>
<dbReference type="OrthoDB" id="551302at2759"/>
<dbReference type="EMBL" id="KZ988397">
    <property type="protein sequence ID" value="RKP12281.1"/>
    <property type="molecule type" value="Genomic_DNA"/>
</dbReference>
<evidence type="ECO:0000256" key="1">
    <source>
        <dbReference type="SAM" id="MobiDB-lite"/>
    </source>
</evidence>
<dbReference type="Pfam" id="PF04979">
    <property type="entry name" value="IPP-2"/>
    <property type="match status" value="1"/>
</dbReference>
<gene>
    <name evidence="2" type="ORF">BJ684DRAFT_21168</name>
</gene>
<feature type="compositionally biased region" description="Polar residues" evidence="1">
    <location>
        <begin position="25"/>
        <end position="45"/>
    </location>
</feature>
<evidence type="ECO:0000313" key="3">
    <source>
        <dbReference type="Proteomes" id="UP000267251"/>
    </source>
</evidence>
<feature type="compositionally biased region" description="Acidic residues" evidence="1">
    <location>
        <begin position="123"/>
        <end position="141"/>
    </location>
</feature>
<keyword evidence="3" id="KW-1185">Reference proteome</keyword>
<feature type="region of interest" description="Disordered" evidence="1">
    <location>
        <begin position="1"/>
        <end position="156"/>
    </location>
</feature>
<sequence>MNGTQAHRQPLRGILKNKQHPLPSPQVTSNTQPSMSPVTDQTSTDPSHHPSHVVWDEESLQDTESLRGTRMKIDEPKTPFVTYEDHTRRAQEDEAAMEDDLAPITLSASVDLGDAAKDHEDTTLQDDWETDEEDEDENDLSPEERNRIEEAEQERHERFAKMRAQHYNMREAFEKPQKDRV</sequence>
<proteinExistence type="predicted"/>
<feature type="compositionally biased region" description="Basic and acidic residues" evidence="1">
    <location>
        <begin position="64"/>
        <end position="92"/>
    </location>
</feature>
<dbReference type="GO" id="GO:0009966">
    <property type="term" value="P:regulation of signal transduction"/>
    <property type="evidence" value="ECO:0007669"/>
    <property type="project" value="InterPro"/>
</dbReference>
<organism evidence="2 3">
    <name type="scientific">Piptocephalis cylindrospora</name>
    <dbReference type="NCBI Taxonomy" id="1907219"/>
    <lineage>
        <taxon>Eukaryota</taxon>
        <taxon>Fungi</taxon>
        <taxon>Fungi incertae sedis</taxon>
        <taxon>Zoopagomycota</taxon>
        <taxon>Zoopagomycotina</taxon>
        <taxon>Zoopagomycetes</taxon>
        <taxon>Zoopagales</taxon>
        <taxon>Piptocephalidaceae</taxon>
        <taxon>Piptocephalis</taxon>
    </lineage>
</organism>
<evidence type="ECO:0000313" key="2">
    <source>
        <dbReference type="EMBL" id="RKP12281.1"/>
    </source>
</evidence>
<feature type="compositionally biased region" description="Basic and acidic residues" evidence="1">
    <location>
        <begin position="142"/>
        <end position="156"/>
    </location>
</feature>
<dbReference type="InterPro" id="IPR007062">
    <property type="entry name" value="PPI-2"/>
</dbReference>
<protein>
    <submittedName>
        <fullName evidence="2">Uncharacterized protein</fullName>
    </submittedName>
</protein>
<dbReference type="PANTHER" id="PTHR12398:SF20">
    <property type="entry name" value="PROTEIN PHOSPHATASE 1 REGULATORY INHIBITOR SUBUNIT 2"/>
    <property type="match status" value="1"/>
</dbReference>
<reference evidence="3" key="1">
    <citation type="journal article" date="2018" name="Nat. Microbiol.">
        <title>Leveraging single-cell genomics to expand the fungal tree of life.</title>
        <authorList>
            <person name="Ahrendt S.R."/>
            <person name="Quandt C.A."/>
            <person name="Ciobanu D."/>
            <person name="Clum A."/>
            <person name="Salamov A."/>
            <person name="Andreopoulos B."/>
            <person name="Cheng J.F."/>
            <person name="Woyke T."/>
            <person name="Pelin A."/>
            <person name="Henrissat B."/>
            <person name="Reynolds N.K."/>
            <person name="Benny G.L."/>
            <person name="Smith M.E."/>
            <person name="James T.Y."/>
            <person name="Grigoriev I.V."/>
        </authorList>
    </citation>
    <scope>NUCLEOTIDE SEQUENCE [LARGE SCALE GENOMIC DNA]</scope>
</reference>